<accession>A0A6L4X0R5</accession>
<dbReference type="Proteomes" id="UP000482084">
    <property type="component" value="Unassembled WGS sequence"/>
</dbReference>
<keyword evidence="5 8" id="KW-0472">Membrane</keyword>
<feature type="compositionally biased region" description="Low complexity" evidence="7">
    <location>
        <begin position="973"/>
        <end position="993"/>
    </location>
</feature>
<evidence type="ECO:0000313" key="11">
    <source>
        <dbReference type="Proteomes" id="UP000482084"/>
    </source>
</evidence>
<feature type="compositionally biased region" description="Low complexity" evidence="7">
    <location>
        <begin position="215"/>
        <end position="240"/>
    </location>
</feature>
<evidence type="ECO:0000256" key="8">
    <source>
        <dbReference type="SAM" id="Phobius"/>
    </source>
</evidence>
<feature type="compositionally biased region" description="Polar residues" evidence="7">
    <location>
        <begin position="495"/>
        <end position="509"/>
    </location>
</feature>
<feature type="region of interest" description="Disordered" evidence="7">
    <location>
        <begin position="491"/>
        <end position="539"/>
    </location>
</feature>
<feature type="region of interest" description="Disordered" evidence="7">
    <location>
        <begin position="199"/>
        <end position="248"/>
    </location>
</feature>
<feature type="transmembrane region" description="Helical" evidence="8">
    <location>
        <begin position="1215"/>
        <end position="1238"/>
    </location>
</feature>
<dbReference type="InterPro" id="IPR003838">
    <property type="entry name" value="ABC3_permease_C"/>
</dbReference>
<dbReference type="GO" id="GO:0005886">
    <property type="term" value="C:plasma membrane"/>
    <property type="evidence" value="ECO:0007669"/>
    <property type="project" value="UniProtKB-SubCell"/>
</dbReference>
<evidence type="ECO:0000256" key="5">
    <source>
        <dbReference type="ARBA" id="ARBA00023136"/>
    </source>
</evidence>
<feature type="coiled-coil region" evidence="6">
    <location>
        <begin position="567"/>
        <end position="594"/>
    </location>
</feature>
<feature type="transmembrane region" description="Helical" evidence="8">
    <location>
        <begin position="789"/>
        <end position="822"/>
    </location>
</feature>
<feature type="coiled-coil region" evidence="6">
    <location>
        <begin position="396"/>
        <end position="451"/>
    </location>
</feature>
<dbReference type="SUPFAM" id="SSF57997">
    <property type="entry name" value="Tropomyosin"/>
    <property type="match status" value="1"/>
</dbReference>
<sequence>MNGSEELERQLDDVADEESAYDQAGSAGYDGMTGSHGRGMSAAFAKDTVRCWLRGWRRFVSIAVISLLGVAVLTGIYAGCRDMFRAADRFYDAQGLHDIQVMSTLGLTDDDVAALRGIDGVRTVQPERSQSVTTDVDGSDKTVTIHEIGGSGIDQPYLQSGRMPMTAGEVAVTAKFLLDSGRSIGDTLTVTPVAASDTLSDTASDTADGDEQADDASSGDSGTSGDTSTSSDSDTSNDIAEQSPSFPTELTIVGEVLDPKDLSNPDGIGSEAFRQTVASDYTFFAPGDGVTGSIYTAISLIVDGTTAENSFGKSYDALVRDVASRIEHTVQTKRQQARRQQLVDAAQQRLDDAKTKADQQFDKAQQSIDKGNSQLVSGRNELDNNRRKLGETEITIKDGERQITEARSKITQARQQIESGRAQLNTAQSQLDTATAQLTTARQQLAAAQSKLDAQRKPVEQGIQQTGQSIATLNDSIVAVDRAADGLNKLGMAQSDATGPSTAAPSDTMQSSTVQSTTVQSATQSVRDTDTDTHANDDGWQQVRKQLAALGIDAPTHRADADLAALAAQLAAQRSALESQRTQLTQQRTQLQSTLDGAIAPAQMKLDQQDAQLAAKEQEASASAATLKQQRAQLDSQSANLDQQTKELDKKADELKDGRNKLENGRKQLKTAESKLADNEAKLTKAQAELDQKRKDADAAFAKQQQRIDDIAVARWYVQTRSAIGGFSAIKSDLSSIESIGRAFPVVFLLVAVLMSLTAMTRMVEEERGLIGTYVGLGYGPFAISMRYVLFAALACLIGGGIGLIAGFIGIPAFLLVVLQGLYTVPGVRFEYDWVYGSAGIALFVVGVVAATVVACAGELRQTPAELMRPKAPRAGSRVLLERIGPLWRRMKFLNKVTVRNLVRFKSRLVMTVGGVAGCTALIVCGLAISDTVDALPNTQYRDIYRYDLMVVTDHDHVATMLERLRSDGRIVDGSSGSSDLSGASKSTSSSDSVALARVETGEITTGMDETETVQIVTVPNGSAMDRIVDLRSASDGLPIRVETFENGLPGGVIVSQSAANALGVRAGDMVTLKNGDAQRKLVRVVGVSRSVIGSDVYMVAGDYQDAFGGGDSGMDDGGSTGGSGAAADSGDAGDSSATTVAGTTDGNSGSAVGVAGAADGETTVVDGVEMNTIFARYDGSDDDQIAYADQLAKDADVLSVVSTANLRRSFSFELMGAVVALIVALAGGLALVVLFTLANTNVSERVREMATLKVLGFYDREVHRYVNREMMILTVIGVIVGLPVGRWVGGLLTAALAMPGIYFEVSVRWQSYAIAAAVTLVFALLVQLFTNPVLDRIDPAVSLKSVE</sequence>
<evidence type="ECO:0000313" key="10">
    <source>
        <dbReference type="EMBL" id="KAB8288391.1"/>
    </source>
</evidence>
<feature type="transmembrane region" description="Helical" evidence="8">
    <location>
        <begin position="1271"/>
        <end position="1290"/>
    </location>
</feature>
<feature type="domain" description="ABC3 transporter permease C-terminal" evidence="9">
    <location>
        <begin position="743"/>
        <end position="852"/>
    </location>
</feature>
<feature type="transmembrane region" description="Helical" evidence="8">
    <location>
        <begin position="909"/>
        <end position="929"/>
    </location>
</feature>
<proteinExistence type="predicted"/>
<evidence type="ECO:0000256" key="4">
    <source>
        <dbReference type="ARBA" id="ARBA00022989"/>
    </source>
</evidence>
<feature type="compositionally biased region" description="Low complexity" evidence="7">
    <location>
        <begin position="1126"/>
        <end position="1138"/>
    </location>
</feature>
<keyword evidence="4 8" id="KW-1133">Transmembrane helix</keyword>
<evidence type="ECO:0000256" key="7">
    <source>
        <dbReference type="SAM" id="MobiDB-lite"/>
    </source>
</evidence>
<keyword evidence="11" id="KW-1185">Reference proteome</keyword>
<feature type="region of interest" description="Disordered" evidence="7">
    <location>
        <begin position="622"/>
        <end position="666"/>
    </location>
</feature>
<feature type="domain" description="ABC3 transporter permease C-terminal" evidence="9">
    <location>
        <begin position="1222"/>
        <end position="1327"/>
    </location>
</feature>
<dbReference type="PANTHER" id="PTHR30287">
    <property type="entry name" value="MEMBRANE COMPONENT OF PREDICTED ABC SUPERFAMILY METABOLITE UPTAKE TRANSPORTER"/>
    <property type="match status" value="1"/>
</dbReference>
<dbReference type="EMBL" id="WBSM01000003">
    <property type="protein sequence ID" value="KAB8288391.1"/>
    <property type="molecule type" value="Genomic_DNA"/>
</dbReference>
<feature type="transmembrane region" description="Helical" evidence="8">
    <location>
        <begin position="834"/>
        <end position="860"/>
    </location>
</feature>
<feature type="compositionally biased region" description="Basic and acidic residues" evidence="7">
    <location>
        <begin position="644"/>
        <end position="666"/>
    </location>
</feature>
<evidence type="ECO:0000259" key="9">
    <source>
        <dbReference type="Pfam" id="PF02687"/>
    </source>
</evidence>
<feature type="compositionally biased region" description="Polar residues" evidence="7">
    <location>
        <begin position="626"/>
        <end position="643"/>
    </location>
</feature>
<protein>
    <submittedName>
        <fullName evidence="10">Efflux ABC transporter, permease protein</fullName>
    </submittedName>
</protein>
<evidence type="ECO:0000256" key="1">
    <source>
        <dbReference type="ARBA" id="ARBA00004651"/>
    </source>
</evidence>
<feature type="transmembrane region" description="Helical" evidence="8">
    <location>
        <begin position="59"/>
        <end position="79"/>
    </location>
</feature>
<keyword evidence="6" id="KW-0175">Coiled coil</keyword>
<evidence type="ECO:0000256" key="3">
    <source>
        <dbReference type="ARBA" id="ARBA00022692"/>
    </source>
</evidence>
<reference evidence="10 11" key="1">
    <citation type="submission" date="2019-10" db="EMBL/GenBank/DDBJ databases">
        <title>Characterization of the phylogenetic diversity of two novel species belonging to the genus Bifidobacterium: Bifidobacterium cebidarum sp. nov. and Bifidobacterium leontopitheci sp. nov.</title>
        <authorList>
            <person name="Lugli G.A."/>
            <person name="Duranti S."/>
            <person name="Milani C."/>
            <person name="Turroni F."/>
            <person name="Ventura M."/>
        </authorList>
    </citation>
    <scope>NUCLEOTIDE SEQUENCE [LARGE SCALE GENOMIC DNA]</scope>
    <source>
        <strain evidence="10 11">DSM 100688</strain>
    </source>
</reference>
<feature type="compositionally biased region" description="Low complexity" evidence="7">
    <location>
        <begin position="510"/>
        <end position="526"/>
    </location>
</feature>
<keyword evidence="3 8" id="KW-0812">Transmembrane</keyword>
<feature type="region of interest" description="Disordered" evidence="7">
    <location>
        <begin position="1111"/>
        <end position="1145"/>
    </location>
</feature>
<feature type="transmembrane region" description="Helical" evidence="8">
    <location>
        <begin position="1310"/>
        <end position="1330"/>
    </location>
</feature>
<dbReference type="PANTHER" id="PTHR30287:SF1">
    <property type="entry name" value="INNER MEMBRANE PROTEIN"/>
    <property type="match status" value="1"/>
</dbReference>
<dbReference type="Pfam" id="PF02687">
    <property type="entry name" value="FtsX"/>
    <property type="match status" value="2"/>
</dbReference>
<evidence type="ECO:0000256" key="2">
    <source>
        <dbReference type="ARBA" id="ARBA00022475"/>
    </source>
</evidence>
<organism evidence="10 11">
    <name type="scientific">Bifidobacterium ramosum</name>
    <dbReference type="NCBI Taxonomy" id="1798158"/>
    <lineage>
        <taxon>Bacteria</taxon>
        <taxon>Bacillati</taxon>
        <taxon>Actinomycetota</taxon>
        <taxon>Actinomycetes</taxon>
        <taxon>Bifidobacteriales</taxon>
        <taxon>Bifidobacteriaceae</taxon>
        <taxon>Bifidobacterium</taxon>
    </lineage>
</organism>
<feature type="compositionally biased region" description="Basic and acidic residues" evidence="7">
    <location>
        <begin position="527"/>
        <end position="537"/>
    </location>
</feature>
<dbReference type="Gene3D" id="1.10.287.1490">
    <property type="match status" value="2"/>
</dbReference>
<comment type="caution">
    <text evidence="10">The sequence shown here is derived from an EMBL/GenBank/DDBJ whole genome shotgun (WGS) entry which is preliminary data.</text>
</comment>
<name>A0A6L4X0R5_9BIFI</name>
<feature type="region of interest" description="Disordered" evidence="7">
    <location>
        <begin position="973"/>
        <end position="995"/>
    </location>
</feature>
<comment type="subcellular location">
    <subcellularLocation>
        <location evidence="1">Cell membrane</location>
        <topology evidence="1">Multi-pass membrane protein</topology>
    </subcellularLocation>
</comment>
<evidence type="ECO:0000256" key="6">
    <source>
        <dbReference type="SAM" id="Coils"/>
    </source>
</evidence>
<feature type="compositionally biased region" description="Gly residues" evidence="7">
    <location>
        <begin position="1111"/>
        <end position="1125"/>
    </location>
</feature>
<dbReference type="InterPro" id="IPR038766">
    <property type="entry name" value="Membrane_comp_ABC_pdt"/>
</dbReference>
<keyword evidence="2" id="KW-1003">Cell membrane</keyword>
<gene>
    <name evidence="10" type="ORF">DSM100688_0958</name>
</gene>